<evidence type="ECO:0000256" key="6">
    <source>
        <dbReference type="ARBA" id="ARBA00022741"/>
    </source>
</evidence>
<proteinExistence type="inferred from homology"/>
<comment type="cofactor">
    <cofactor evidence="1">
        <name>a divalent metal cation</name>
        <dbReference type="ChEBI" id="CHEBI:60240"/>
    </cofactor>
</comment>
<keyword evidence="4" id="KW-0808">Transferase</keyword>
<keyword evidence="9" id="KW-0269">Exonuclease</keyword>
<dbReference type="InterPro" id="IPR013408">
    <property type="entry name" value="Cas10/Csm1"/>
</dbReference>
<feature type="domain" description="GGDEF" evidence="13">
    <location>
        <begin position="552"/>
        <end position="704"/>
    </location>
</feature>
<dbReference type="PROSITE" id="PS50887">
    <property type="entry name" value="GGDEF"/>
    <property type="match status" value="1"/>
</dbReference>
<dbReference type="SUPFAM" id="SSF109604">
    <property type="entry name" value="HD-domain/PDEase-like"/>
    <property type="match status" value="1"/>
</dbReference>
<sequence>MGNDSGWSEGALEFSDVIKGALLHDVGKFIQRTGNEQRKTHQEIGAAWLKERGVPETVAVFAARHHGLLQQDLRREMVDAFAPPVNELVIVYEADNLSSGERPEKKGEGKWEHAVPLMSVFSKISLKHRAGQPVFNQCWSFHALAAGGEKLNFPGSYDAVRAGYGPDGYGRLLTPFTRDFEKIAPALPVDSLLMLLEKYTAGIPSETRVVEGKPESLPDVSLFDHLKTTAAIAACLYRYYEETRPEFREACIKEKILDRRDRRYMLVGGDFSGVQKFIYTISSKGALKTLRARSFFLELLTEHVISRLLNRMKLPRTNIIYSGGARFYLLAPATTGCRAALEELEAQINTYLYNTYRGRLYLALDKIEFAGNAFLPGNEGRRDIAGLWQDLAEGLREKKNRKFIGQIAGDPDGFWSPAGPEEKVCAVCHDEVSTTLPLTVFDDHEPVEVCPVCRRLYELGDELPGTKFIAACEKRLERASCVQIEDTYYAFYPAGKSFTPPPCRLLYVLNSWSIDDYLLPRAAQLFTADYAARQGRAYKGFDMLAEEAAGAERIGILRMDVDNLGHVFTCGLPGHERTFSRLSTLSRELTRFFKFHLNEICRGAGEGFQPFRLLPGRGERNVTVVYAGGDDLFVAGSWDQVVELAFDINFCFRRYTGRNPHLTISGGMVVHDAKHPLYRLAEMAGEAEERAKDNGRDSIALFYSTVPDFTADDRPLFTGTYKWSEAGRLVDEILKPAVSGLAEVKDGGKRVQFMFSKGFLHRLAAVTDIWRREGRLYLPRLAYILAREGEHNGLKNNRTWQEWKKRIYHTELIGCLRTAITWMELLSRRGTE</sequence>
<reference evidence="14 15" key="1">
    <citation type="submission" date="2016-04" db="EMBL/GenBank/DDBJ databases">
        <authorList>
            <person name="Evans L.H."/>
            <person name="Alamgir A."/>
            <person name="Owens N."/>
            <person name="Weber N.D."/>
            <person name="Virtaneva K."/>
            <person name="Barbian K."/>
            <person name="Babar A."/>
            <person name="Rosenke K."/>
        </authorList>
    </citation>
    <scope>NUCLEOTIDE SEQUENCE [LARGE SCALE GENOMIC DNA]</scope>
    <source>
        <strain evidence="14 15">LMa1</strain>
    </source>
</reference>
<dbReference type="EMBL" id="LYVF01000177">
    <property type="protein sequence ID" value="OAT80406.1"/>
    <property type="molecule type" value="Genomic_DNA"/>
</dbReference>
<evidence type="ECO:0000313" key="14">
    <source>
        <dbReference type="EMBL" id="OAT80406.1"/>
    </source>
</evidence>
<evidence type="ECO:0000256" key="8">
    <source>
        <dbReference type="ARBA" id="ARBA00022801"/>
    </source>
</evidence>
<dbReference type="InterPro" id="IPR054767">
    <property type="entry name" value="Cas10-Cmr2_palm2"/>
</dbReference>
<dbReference type="NCBIfam" id="TIGR00277">
    <property type="entry name" value="HDIG"/>
    <property type="match status" value="1"/>
</dbReference>
<dbReference type="InterPro" id="IPR052117">
    <property type="entry name" value="Cas10/Csm1_subtype-III-A"/>
</dbReference>
<evidence type="ECO:0000256" key="10">
    <source>
        <dbReference type="ARBA" id="ARBA00022840"/>
    </source>
</evidence>
<dbReference type="InterPro" id="IPR000160">
    <property type="entry name" value="GGDEF_dom"/>
</dbReference>
<dbReference type="InterPro" id="IPR006674">
    <property type="entry name" value="HD_domain"/>
</dbReference>
<dbReference type="NCBIfam" id="TIGR02578">
    <property type="entry name" value="cas_TM1811_Csm1"/>
    <property type="match status" value="1"/>
</dbReference>
<dbReference type="Pfam" id="PF18211">
    <property type="entry name" value="Csm1_B"/>
    <property type="match status" value="1"/>
</dbReference>
<comment type="similarity">
    <text evidence="2">Belongs to the CRISPR-associated Cas10/Csm1 family.</text>
</comment>
<keyword evidence="8" id="KW-0378">Hydrolase</keyword>
<evidence type="ECO:0000256" key="12">
    <source>
        <dbReference type="ARBA" id="ARBA00032922"/>
    </source>
</evidence>
<comment type="caution">
    <text evidence="14">The sequence shown here is derived from an EMBL/GenBank/DDBJ whole genome shotgun (WGS) entry which is preliminary data.</text>
</comment>
<dbReference type="GO" id="GO:0004519">
    <property type="term" value="F:endonuclease activity"/>
    <property type="evidence" value="ECO:0007669"/>
    <property type="project" value="UniProtKB-KW"/>
</dbReference>
<name>A0A1B7LCI7_9FIRM</name>
<dbReference type="Proteomes" id="UP000078532">
    <property type="component" value="Unassembled WGS sequence"/>
</dbReference>
<evidence type="ECO:0000259" key="13">
    <source>
        <dbReference type="PROSITE" id="PS50887"/>
    </source>
</evidence>
<keyword evidence="11" id="KW-0051">Antiviral defense</keyword>
<dbReference type="PANTHER" id="PTHR36528">
    <property type="entry name" value="CRISPR SYSTEM SINGLE-STRAND-SPECIFIC DEOXYRIBONUCLEASE CAS10/CSM1 (SUBTYPE III-A)"/>
    <property type="match status" value="1"/>
</dbReference>
<dbReference type="InterPro" id="IPR041062">
    <property type="entry name" value="Csm1_B"/>
</dbReference>
<dbReference type="GO" id="GO:0004527">
    <property type="term" value="F:exonuclease activity"/>
    <property type="evidence" value="ECO:0007669"/>
    <property type="project" value="UniProtKB-KW"/>
</dbReference>
<dbReference type="GO" id="GO:0051607">
    <property type="term" value="P:defense response to virus"/>
    <property type="evidence" value="ECO:0007669"/>
    <property type="project" value="UniProtKB-KW"/>
</dbReference>
<keyword evidence="7" id="KW-0255">Endonuclease</keyword>
<dbReference type="Pfam" id="PF01966">
    <property type="entry name" value="HD"/>
    <property type="match status" value="1"/>
</dbReference>
<accession>A0A1B7LCI7</accession>
<dbReference type="InterPro" id="IPR006675">
    <property type="entry name" value="HDIG_dom"/>
</dbReference>
<dbReference type="Gene3D" id="1.10.3210.10">
    <property type="entry name" value="Hypothetical protein af1432"/>
    <property type="match status" value="1"/>
</dbReference>
<keyword evidence="15" id="KW-1185">Reference proteome</keyword>
<evidence type="ECO:0000313" key="15">
    <source>
        <dbReference type="Proteomes" id="UP000078532"/>
    </source>
</evidence>
<evidence type="ECO:0000256" key="3">
    <source>
        <dbReference type="ARBA" id="ARBA00014333"/>
    </source>
</evidence>
<evidence type="ECO:0000256" key="5">
    <source>
        <dbReference type="ARBA" id="ARBA00022722"/>
    </source>
</evidence>
<dbReference type="Pfam" id="PF22335">
    <property type="entry name" value="Cas10-Cmr2_palm2"/>
    <property type="match status" value="1"/>
</dbReference>
<keyword evidence="10" id="KW-0067">ATP-binding</keyword>
<dbReference type="Gene3D" id="3.30.70.270">
    <property type="match status" value="1"/>
</dbReference>
<evidence type="ECO:0000256" key="2">
    <source>
        <dbReference type="ARBA" id="ARBA00005700"/>
    </source>
</evidence>
<evidence type="ECO:0000256" key="1">
    <source>
        <dbReference type="ARBA" id="ARBA00001968"/>
    </source>
</evidence>
<dbReference type="CDD" id="cd09680">
    <property type="entry name" value="Cas10_III"/>
    <property type="match status" value="1"/>
</dbReference>
<evidence type="ECO:0000256" key="11">
    <source>
        <dbReference type="ARBA" id="ARBA00023118"/>
    </source>
</evidence>
<dbReference type="GO" id="GO:0005524">
    <property type="term" value="F:ATP binding"/>
    <property type="evidence" value="ECO:0007669"/>
    <property type="project" value="UniProtKB-KW"/>
</dbReference>
<gene>
    <name evidence="14" type="ORF">A6M21_00580</name>
</gene>
<dbReference type="AlphaFoldDB" id="A0A1B7LCI7"/>
<protein>
    <recommendedName>
        <fullName evidence="3">CRISPR system single-strand-specific deoxyribonuclease Cas10/Csm1 (subtype III-A)</fullName>
    </recommendedName>
    <alternativeName>
        <fullName evidence="12">Cyclic oligoadenylate synthase</fullName>
    </alternativeName>
</protein>
<dbReference type="PANTHER" id="PTHR36528:SF1">
    <property type="entry name" value="CRISPR SYSTEM SINGLE-STRAND-SPECIFIC DEOXYRIBONUCLEASE CAS10_CSM1 (SUBTYPE III-A)"/>
    <property type="match status" value="1"/>
</dbReference>
<keyword evidence="5" id="KW-0540">Nuclease</keyword>
<organism evidence="14 15">
    <name type="scientific">Desulfotomaculum copahuensis</name>
    <dbReference type="NCBI Taxonomy" id="1838280"/>
    <lineage>
        <taxon>Bacteria</taxon>
        <taxon>Bacillati</taxon>
        <taxon>Bacillota</taxon>
        <taxon>Clostridia</taxon>
        <taxon>Eubacteriales</taxon>
        <taxon>Desulfotomaculaceae</taxon>
        <taxon>Desulfotomaculum</taxon>
    </lineage>
</organism>
<evidence type="ECO:0000256" key="4">
    <source>
        <dbReference type="ARBA" id="ARBA00022679"/>
    </source>
</evidence>
<keyword evidence="6" id="KW-0547">Nucleotide-binding</keyword>
<dbReference type="STRING" id="1838280.A6M21_00580"/>
<evidence type="ECO:0000256" key="9">
    <source>
        <dbReference type="ARBA" id="ARBA00022839"/>
    </source>
</evidence>
<dbReference type="InterPro" id="IPR043128">
    <property type="entry name" value="Rev_trsase/Diguanyl_cyclase"/>
</dbReference>
<dbReference type="GO" id="GO:0016740">
    <property type="term" value="F:transferase activity"/>
    <property type="evidence" value="ECO:0007669"/>
    <property type="project" value="UniProtKB-KW"/>
</dbReference>
<evidence type="ECO:0000256" key="7">
    <source>
        <dbReference type="ARBA" id="ARBA00022759"/>
    </source>
</evidence>